<protein>
    <recommendedName>
        <fullName evidence="9">1-deoxy-D-xylulose 5-phosphate reductoisomerase</fullName>
        <shortName evidence="9">DXP reductoisomerase</shortName>
        <ecNumber evidence="9">1.1.1.267</ecNumber>
    </recommendedName>
    <alternativeName>
        <fullName evidence="9">1-deoxyxylulose-5-phosphate reductoisomerase</fullName>
    </alternativeName>
    <alternativeName>
        <fullName evidence="9">2-C-methyl-D-erythritol 4-phosphate synthase</fullName>
    </alternativeName>
</protein>
<feature type="domain" description="DXP reductoisomerase C-terminal" evidence="12">
    <location>
        <begin position="261"/>
        <end position="378"/>
    </location>
</feature>
<dbReference type="SUPFAM" id="SSF51735">
    <property type="entry name" value="NAD(P)-binding Rossmann-fold domains"/>
    <property type="match status" value="1"/>
</dbReference>
<keyword evidence="13" id="KW-0413">Isomerase</keyword>
<feature type="domain" description="1-deoxy-D-xylulose 5-phosphate reductoisomerase N-terminal" evidence="10">
    <location>
        <begin position="4"/>
        <end position="132"/>
    </location>
</feature>
<evidence type="ECO:0000259" key="12">
    <source>
        <dbReference type="Pfam" id="PF13288"/>
    </source>
</evidence>
<keyword evidence="5 9" id="KW-0560">Oxidoreductase</keyword>
<comment type="pathway">
    <text evidence="1 9">Isoprenoid biosynthesis; isopentenyl diphosphate biosynthesis via DXP pathway; isopentenyl diphosphate from 1-deoxy-D-xylulose 5-phosphate: step 1/6.</text>
</comment>
<keyword evidence="3 9" id="KW-0479">Metal-binding</keyword>
<dbReference type="Pfam" id="PF02670">
    <property type="entry name" value="DXP_reductoisom"/>
    <property type="match status" value="1"/>
</dbReference>
<dbReference type="GO" id="GO:0030145">
    <property type="term" value="F:manganese ion binding"/>
    <property type="evidence" value="ECO:0007669"/>
    <property type="project" value="TreeGrafter"/>
</dbReference>
<evidence type="ECO:0000256" key="8">
    <source>
        <dbReference type="ARBA" id="ARBA00048543"/>
    </source>
</evidence>
<dbReference type="InterPro" id="IPR036291">
    <property type="entry name" value="NAD(P)-bd_dom_sf"/>
</dbReference>
<dbReference type="PANTHER" id="PTHR30525:SF0">
    <property type="entry name" value="1-DEOXY-D-XYLULOSE 5-PHOSPHATE REDUCTOISOMERASE, CHLOROPLASTIC"/>
    <property type="match status" value="1"/>
</dbReference>
<dbReference type="AlphaFoldDB" id="A0A4V6KD95"/>
<keyword evidence="6 9" id="KW-0464">Manganese</keyword>
<feature type="binding site" evidence="9">
    <location>
        <position position="221"/>
    </location>
    <ligand>
        <name>1-deoxy-D-xylulose 5-phosphate</name>
        <dbReference type="ChEBI" id="CHEBI:57792"/>
    </ligand>
</feature>
<feature type="binding site" evidence="9">
    <location>
        <position position="176"/>
    </location>
    <ligand>
        <name>1-deoxy-D-xylulose 5-phosphate</name>
        <dbReference type="ChEBI" id="CHEBI:57792"/>
    </ligand>
</feature>
<dbReference type="GO" id="GO:0051484">
    <property type="term" value="P:isopentenyl diphosphate biosynthetic process, methylerythritol 4-phosphate pathway involved in terpenoid biosynthetic process"/>
    <property type="evidence" value="ECO:0007669"/>
    <property type="project" value="TreeGrafter"/>
</dbReference>
<evidence type="ECO:0000256" key="6">
    <source>
        <dbReference type="ARBA" id="ARBA00023211"/>
    </source>
</evidence>
<evidence type="ECO:0000256" key="1">
    <source>
        <dbReference type="ARBA" id="ARBA00005094"/>
    </source>
</evidence>
<keyword evidence="7 9" id="KW-0414">Isoprene biosynthesis</keyword>
<feature type="binding site" evidence="9">
    <location>
        <position position="152"/>
    </location>
    <ligand>
        <name>Mn(2+)</name>
        <dbReference type="ChEBI" id="CHEBI:29035"/>
    </ligand>
</feature>
<keyword evidence="9" id="KW-0460">Magnesium</keyword>
<dbReference type="FunFam" id="3.40.50.720:FF:000045">
    <property type="entry name" value="1-deoxy-D-xylulose 5-phosphate reductoisomerase"/>
    <property type="match status" value="1"/>
</dbReference>
<feature type="binding site" evidence="9">
    <location>
        <position position="152"/>
    </location>
    <ligand>
        <name>1-deoxy-D-xylulose 5-phosphate</name>
        <dbReference type="ChEBI" id="CHEBI:57792"/>
    </ligand>
</feature>
<feature type="binding site" evidence="9">
    <location>
        <position position="218"/>
    </location>
    <ligand>
        <name>1-deoxy-D-xylulose 5-phosphate</name>
        <dbReference type="ChEBI" id="CHEBI:57792"/>
    </ligand>
</feature>
<evidence type="ECO:0000256" key="3">
    <source>
        <dbReference type="ARBA" id="ARBA00022723"/>
    </source>
</evidence>
<dbReference type="PIRSF" id="PIRSF006205">
    <property type="entry name" value="Dxp_reductismrs"/>
    <property type="match status" value="1"/>
</dbReference>
<dbReference type="SUPFAM" id="SSF69055">
    <property type="entry name" value="1-deoxy-D-xylulose-5-phosphate reductoisomerase, C-terminal domain"/>
    <property type="match status" value="1"/>
</dbReference>
<organism evidence="13 14">
    <name type="scientific">Hathewaya histolytica</name>
    <name type="common">Clostridium histolyticum</name>
    <dbReference type="NCBI Taxonomy" id="1498"/>
    <lineage>
        <taxon>Bacteria</taxon>
        <taxon>Bacillati</taxon>
        <taxon>Bacillota</taxon>
        <taxon>Clostridia</taxon>
        <taxon>Eubacteriales</taxon>
        <taxon>Clostridiaceae</taxon>
        <taxon>Hathewaya</taxon>
    </lineage>
</organism>
<dbReference type="EC" id="1.1.1.267" evidence="9"/>
<evidence type="ECO:0000313" key="14">
    <source>
        <dbReference type="Proteomes" id="UP000308489"/>
    </source>
</evidence>
<keyword evidence="14" id="KW-1185">Reference proteome</keyword>
<dbReference type="Proteomes" id="UP000308489">
    <property type="component" value="Chromosome 1"/>
</dbReference>
<dbReference type="NCBIfam" id="TIGR00243">
    <property type="entry name" value="Dxr"/>
    <property type="match status" value="1"/>
</dbReference>
<dbReference type="Gene3D" id="1.10.1740.10">
    <property type="match status" value="1"/>
</dbReference>
<comment type="catalytic activity">
    <reaction evidence="8">
        <text>2-C-methyl-D-erythritol 4-phosphate + NADP(+) = 1-deoxy-D-xylulose 5-phosphate + NADPH + H(+)</text>
        <dbReference type="Rhea" id="RHEA:13717"/>
        <dbReference type="ChEBI" id="CHEBI:15378"/>
        <dbReference type="ChEBI" id="CHEBI:57783"/>
        <dbReference type="ChEBI" id="CHEBI:57792"/>
        <dbReference type="ChEBI" id="CHEBI:58262"/>
        <dbReference type="ChEBI" id="CHEBI:58349"/>
        <dbReference type="EC" id="1.1.1.267"/>
    </reaction>
    <physiologicalReaction direction="right-to-left" evidence="8">
        <dbReference type="Rhea" id="RHEA:13719"/>
    </physiologicalReaction>
</comment>
<feature type="binding site" evidence="9">
    <location>
        <position position="221"/>
    </location>
    <ligand>
        <name>Mn(2+)</name>
        <dbReference type="ChEBI" id="CHEBI:29035"/>
    </ligand>
</feature>
<feature type="binding site" evidence="9">
    <location>
        <position position="13"/>
    </location>
    <ligand>
        <name>NADPH</name>
        <dbReference type="ChEBI" id="CHEBI:57783"/>
    </ligand>
</feature>
<sequence length="384" mass="43441">MRNISILGGTGSIGTQALDIIRKESEKFKLIAISANNNVNKVIEIIDEFNPKYIAMMDEYAAKKIEEYCRINYKKTQTLKGMEGLIATSTLPEVDMVLTSVVGMIGLKPTIEAIRHKKDIALANKETLVVAGDLVMGEAKKYNVKILPVDSEHGAIFQCLQGHKKEDIDKILLTGSGGPFKGRKAEELQEVLPEEALKHPKWNMGRKISIDSATLMNKGLEVIEAHYLFDIDYENIKVIIHPESIIHSMVQYKDGTVISQMSCTDMKLPIQYAMNYPNRGKRLISKLDLFKIKSLNFSEPDMETFKCLKLAFKAGKMKGNMPVILNAANEVAVQLFLEHKIKFLDIGNLVEDSMNYFEYKKNLSIEEIIETDLNVRKYIKNKFN</sequence>
<dbReference type="InterPro" id="IPR003821">
    <property type="entry name" value="DXP_reductoisomerase"/>
</dbReference>
<dbReference type="InterPro" id="IPR026877">
    <property type="entry name" value="DXPR_C"/>
</dbReference>
<feature type="domain" description="1-deoxy-D-xylulose 5-phosphate reductoisomerase C-terminal" evidence="11">
    <location>
        <begin position="146"/>
        <end position="229"/>
    </location>
</feature>
<feature type="binding site" evidence="9">
    <location>
        <position position="205"/>
    </location>
    <ligand>
        <name>NADPH</name>
        <dbReference type="ChEBI" id="CHEBI:57783"/>
    </ligand>
</feature>
<dbReference type="Pfam" id="PF08436">
    <property type="entry name" value="DXP_redisom_C"/>
    <property type="match status" value="1"/>
</dbReference>
<dbReference type="EMBL" id="LR590481">
    <property type="protein sequence ID" value="VTQ89577.1"/>
    <property type="molecule type" value="Genomic_DNA"/>
</dbReference>
<dbReference type="GO" id="GO:0016853">
    <property type="term" value="F:isomerase activity"/>
    <property type="evidence" value="ECO:0007669"/>
    <property type="project" value="UniProtKB-KW"/>
</dbReference>
<feature type="binding site" evidence="9">
    <location>
        <position position="10"/>
    </location>
    <ligand>
        <name>NADPH</name>
        <dbReference type="ChEBI" id="CHEBI:57783"/>
    </ligand>
</feature>
<dbReference type="GO" id="GO:0070402">
    <property type="term" value="F:NADPH binding"/>
    <property type="evidence" value="ECO:0007669"/>
    <property type="project" value="InterPro"/>
</dbReference>
<feature type="binding site" evidence="9">
    <location>
        <position position="212"/>
    </location>
    <ligand>
        <name>1-deoxy-D-xylulose 5-phosphate</name>
        <dbReference type="ChEBI" id="CHEBI:57792"/>
    </ligand>
</feature>
<name>A0A4V6KD95_HATHI</name>
<dbReference type="Gene3D" id="3.40.50.720">
    <property type="entry name" value="NAD(P)-binding Rossmann-like Domain"/>
    <property type="match status" value="1"/>
</dbReference>
<proteinExistence type="inferred from homology"/>
<feature type="binding site" evidence="9">
    <location>
        <position position="217"/>
    </location>
    <ligand>
        <name>1-deoxy-D-xylulose 5-phosphate</name>
        <dbReference type="ChEBI" id="CHEBI:57792"/>
    </ligand>
</feature>
<dbReference type="InterPro" id="IPR013512">
    <property type="entry name" value="DXP_reductoisomerase_N"/>
</dbReference>
<feature type="binding site" evidence="9">
    <location>
        <position position="150"/>
    </location>
    <ligand>
        <name>Mn(2+)</name>
        <dbReference type="ChEBI" id="CHEBI:29035"/>
    </ligand>
</feature>
<feature type="binding site" evidence="9">
    <location>
        <position position="124"/>
    </location>
    <ligand>
        <name>NADPH</name>
        <dbReference type="ChEBI" id="CHEBI:57783"/>
    </ligand>
</feature>
<comment type="caution">
    <text evidence="9">Lacks conserved residue(s) required for the propagation of feature annotation.</text>
</comment>
<evidence type="ECO:0000256" key="2">
    <source>
        <dbReference type="ARBA" id="ARBA00006825"/>
    </source>
</evidence>
<dbReference type="SUPFAM" id="SSF55347">
    <property type="entry name" value="Glyceraldehyde-3-phosphate dehydrogenase-like, C-terminal domain"/>
    <property type="match status" value="1"/>
</dbReference>
<feature type="binding site" evidence="9">
    <location>
        <position position="125"/>
    </location>
    <ligand>
        <name>1-deoxy-D-xylulose 5-phosphate</name>
        <dbReference type="ChEBI" id="CHEBI:57792"/>
    </ligand>
</feature>
<dbReference type="RefSeq" id="WP_138210088.1">
    <property type="nucleotide sequence ID" value="NZ_CBCRUQ010000012.1"/>
</dbReference>
<dbReference type="GO" id="GO:0030604">
    <property type="term" value="F:1-deoxy-D-xylulose-5-phosphate reductoisomerase activity"/>
    <property type="evidence" value="ECO:0007669"/>
    <property type="project" value="UniProtKB-UniRule"/>
</dbReference>
<dbReference type="NCBIfam" id="NF009114">
    <property type="entry name" value="PRK12464.1"/>
    <property type="match status" value="1"/>
</dbReference>
<dbReference type="PANTHER" id="PTHR30525">
    <property type="entry name" value="1-DEOXY-D-XYLULOSE 5-PHOSPHATE REDUCTOISOMERASE"/>
    <property type="match status" value="1"/>
</dbReference>
<evidence type="ECO:0000313" key="13">
    <source>
        <dbReference type="EMBL" id="VTQ89577.1"/>
    </source>
</evidence>
<dbReference type="InterPro" id="IPR013644">
    <property type="entry name" value="DXP_reductoisomerase_C"/>
</dbReference>
<feature type="binding site" evidence="9">
    <location>
        <position position="38"/>
    </location>
    <ligand>
        <name>NADPH</name>
        <dbReference type="ChEBI" id="CHEBI:57783"/>
    </ligand>
</feature>
<evidence type="ECO:0000256" key="4">
    <source>
        <dbReference type="ARBA" id="ARBA00022857"/>
    </source>
</evidence>
<evidence type="ECO:0000259" key="10">
    <source>
        <dbReference type="Pfam" id="PF02670"/>
    </source>
</evidence>
<feature type="binding site" evidence="9">
    <location>
        <position position="12"/>
    </location>
    <ligand>
        <name>NADPH</name>
        <dbReference type="ChEBI" id="CHEBI:57783"/>
    </ligand>
</feature>
<dbReference type="HAMAP" id="MF_00183">
    <property type="entry name" value="DXP_reductoisom"/>
    <property type="match status" value="1"/>
</dbReference>
<evidence type="ECO:0000256" key="9">
    <source>
        <dbReference type="HAMAP-Rule" id="MF_00183"/>
    </source>
</evidence>
<evidence type="ECO:0000256" key="7">
    <source>
        <dbReference type="ARBA" id="ARBA00023229"/>
    </source>
</evidence>
<dbReference type="InterPro" id="IPR036169">
    <property type="entry name" value="DXPR_C_sf"/>
</dbReference>
<comment type="cofactor">
    <cofactor evidence="9">
        <name>Mg(2+)</name>
        <dbReference type="ChEBI" id="CHEBI:18420"/>
    </cofactor>
    <cofactor evidence="9">
        <name>Mn(2+)</name>
        <dbReference type="ChEBI" id="CHEBI:29035"/>
    </cofactor>
</comment>
<evidence type="ECO:0000259" key="11">
    <source>
        <dbReference type="Pfam" id="PF08436"/>
    </source>
</evidence>
<evidence type="ECO:0000256" key="5">
    <source>
        <dbReference type="ARBA" id="ARBA00023002"/>
    </source>
</evidence>
<comment type="function">
    <text evidence="9">Catalyzes the NADPH-dependent rearrangement and reduction of 1-deoxy-D-xylulose-5-phosphate (DXP) to 2-C-methyl-D-erythritol 4-phosphate (MEP).</text>
</comment>
<dbReference type="KEGG" id="hhw:NCTC503_01433"/>
<feature type="binding site" evidence="9">
    <location>
        <position position="151"/>
    </location>
    <ligand>
        <name>1-deoxy-D-xylulose 5-phosphate</name>
        <dbReference type="ChEBI" id="CHEBI:57792"/>
    </ligand>
</feature>
<feature type="binding site" evidence="9">
    <location>
        <position position="199"/>
    </location>
    <ligand>
        <name>1-deoxy-D-xylulose 5-phosphate</name>
        <dbReference type="ChEBI" id="CHEBI:57792"/>
    </ligand>
</feature>
<dbReference type="OrthoDB" id="9806546at2"/>
<dbReference type="Pfam" id="PF13288">
    <property type="entry name" value="DXPR_C"/>
    <property type="match status" value="1"/>
</dbReference>
<reference evidence="13 14" key="1">
    <citation type="submission" date="2019-05" db="EMBL/GenBank/DDBJ databases">
        <authorList>
            <consortium name="Pathogen Informatics"/>
        </authorList>
    </citation>
    <scope>NUCLEOTIDE SEQUENCE [LARGE SCALE GENOMIC DNA]</scope>
    <source>
        <strain evidence="13 14">NCTC503</strain>
    </source>
</reference>
<comment type="similarity">
    <text evidence="2 9">Belongs to the DXR family.</text>
</comment>
<accession>A0A4V6KD95</accession>
<feature type="binding site" evidence="9">
    <location>
        <position position="11"/>
    </location>
    <ligand>
        <name>NADPH</name>
        <dbReference type="ChEBI" id="CHEBI:57783"/>
    </ligand>
</feature>
<gene>
    <name evidence="9 13" type="primary">dxr</name>
    <name evidence="13" type="ORF">NCTC503_01433</name>
</gene>
<feature type="binding site" evidence="9">
    <location>
        <position position="126"/>
    </location>
    <ligand>
        <name>NADPH</name>
        <dbReference type="ChEBI" id="CHEBI:57783"/>
    </ligand>
</feature>
<dbReference type="UniPathway" id="UPA00056">
    <property type="reaction ID" value="UER00092"/>
</dbReference>
<keyword evidence="4 9" id="KW-0521">NADP</keyword>